<dbReference type="InterPro" id="IPR051044">
    <property type="entry name" value="MAG_DAG_Lipase"/>
</dbReference>
<reference evidence="3 4" key="1">
    <citation type="submission" date="2017-07" db="EMBL/GenBank/DDBJ databases">
        <title>Bifidobacterium novel species.</title>
        <authorList>
            <person name="Lugli G.A."/>
            <person name="Milani C."/>
            <person name="Duranti S."/>
            <person name="Mangifesta M."/>
        </authorList>
    </citation>
    <scope>NUCLEOTIDE SEQUENCE [LARGE SCALE GENOMIC DNA]</scope>
    <source>
        <strain evidence="4">Uis1B</strain>
    </source>
</reference>
<evidence type="ECO:0000313" key="3">
    <source>
        <dbReference type="EMBL" id="PLS31038.1"/>
    </source>
</evidence>
<dbReference type="Proteomes" id="UP000235050">
    <property type="component" value="Unassembled WGS sequence"/>
</dbReference>
<organism evidence="3 4">
    <name type="scientific">Bifidobacterium margollesii</name>
    <dbReference type="NCBI Taxonomy" id="2020964"/>
    <lineage>
        <taxon>Bacteria</taxon>
        <taxon>Bacillati</taxon>
        <taxon>Actinomycetota</taxon>
        <taxon>Actinomycetes</taxon>
        <taxon>Bifidobacteriales</taxon>
        <taxon>Bifidobacteriaceae</taxon>
        <taxon>Bifidobacterium</taxon>
    </lineage>
</organism>
<dbReference type="EMBL" id="NMWU01000020">
    <property type="protein sequence ID" value="PLS31038.1"/>
    <property type="molecule type" value="Genomic_DNA"/>
</dbReference>
<evidence type="ECO:0000259" key="2">
    <source>
        <dbReference type="Pfam" id="PF12146"/>
    </source>
</evidence>
<dbReference type="Pfam" id="PF12146">
    <property type="entry name" value="Hydrolase_4"/>
    <property type="match status" value="1"/>
</dbReference>
<evidence type="ECO:0000313" key="4">
    <source>
        <dbReference type="Proteomes" id="UP000235050"/>
    </source>
</evidence>
<dbReference type="Gene3D" id="3.40.50.1820">
    <property type="entry name" value="alpha/beta hydrolase"/>
    <property type="match status" value="1"/>
</dbReference>
<keyword evidence="4" id="KW-1185">Reference proteome</keyword>
<name>A0A2N5JA07_9BIFI</name>
<proteinExistence type="predicted"/>
<dbReference type="RefSeq" id="WP_243390275.1">
    <property type="nucleotide sequence ID" value="NZ_NMWU01000020.1"/>
</dbReference>
<accession>A0A2N5JA07</accession>
<feature type="domain" description="Serine aminopeptidase S33" evidence="2">
    <location>
        <begin position="84"/>
        <end position="205"/>
    </location>
</feature>
<evidence type="ECO:0000256" key="1">
    <source>
        <dbReference type="SAM" id="MobiDB-lite"/>
    </source>
</evidence>
<dbReference type="InterPro" id="IPR022742">
    <property type="entry name" value="Hydrolase_4"/>
</dbReference>
<dbReference type="InterPro" id="IPR029058">
    <property type="entry name" value="AB_hydrolase_fold"/>
</dbReference>
<gene>
    <name evidence="3" type="ORF">Uis1B_1150</name>
</gene>
<sequence length="390" mass="43569">MASTMSAAATVSESASGSMGESEAGRLDDWIPDTVIDGYQQRTLHLGSDDEGEITATFVRKNPDELTWRMRWRRWANANLHHSPAAILYVHGWNDYFYRKHASEFWEALGVAFYAVDLRKYGRSLHDGQTPGFITNLHDYFTELDALRDVIVDELGDDVRILTLAHSTGGLTASLWLANEHPHHVTALALNSPWLELQGNRFTRMMTTPVVKGFGLTGGKTVIPIPDPGFYGRVLWSDQGGEWAYQDSSPVPEERQFLSRAGWMNAIYNGQEEVTRGLGIDVPVLVCTSNRTMIQSRWDEAMREADTVLDVTAIRQNALNLGGFITIEIIDGGIHDLSMSKPEQRRHYFASVALWADRFAWSSPIDSTYVLNRAELKAALDRVAGPRGGV</sequence>
<dbReference type="AlphaFoldDB" id="A0A2N5JA07"/>
<comment type="caution">
    <text evidence="3">The sequence shown here is derived from an EMBL/GenBank/DDBJ whole genome shotgun (WGS) entry which is preliminary data.</text>
</comment>
<dbReference type="SUPFAM" id="SSF53474">
    <property type="entry name" value="alpha/beta-Hydrolases"/>
    <property type="match status" value="1"/>
</dbReference>
<feature type="region of interest" description="Disordered" evidence="1">
    <location>
        <begin position="1"/>
        <end position="25"/>
    </location>
</feature>
<protein>
    <submittedName>
        <fullName evidence="3">Lysophospholipase</fullName>
    </submittedName>
</protein>
<feature type="compositionally biased region" description="Low complexity" evidence="1">
    <location>
        <begin position="1"/>
        <end position="22"/>
    </location>
</feature>
<dbReference type="PANTHER" id="PTHR11614">
    <property type="entry name" value="PHOSPHOLIPASE-RELATED"/>
    <property type="match status" value="1"/>
</dbReference>